<dbReference type="PANTHER" id="PTHR43103">
    <property type="entry name" value="NUCLEOSIDE-DIPHOSPHATE-SUGAR EPIMERASE"/>
    <property type="match status" value="1"/>
</dbReference>
<evidence type="ECO:0000313" key="5">
    <source>
        <dbReference type="EMBL" id="MFC7385597.1"/>
    </source>
</evidence>
<dbReference type="InterPro" id="IPR036291">
    <property type="entry name" value="NAD(P)-bd_dom_sf"/>
</dbReference>
<comment type="caution">
    <text evidence="5">The sequence shown here is derived from an EMBL/GenBank/DDBJ whole genome shotgun (WGS) entry which is preliminary data.</text>
</comment>
<dbReference type="Pfam" id="PF01370">
    <property type="entry name" value="Epimerase"/>
    <property type="match status" value="1"/>
</dbReference>
<sequence>MSGPRRILVTGAAGRLGRAALTLFADRLIPTTGLDLHDPGDTRAGRMVTGSAGDPTVVRDALAGVDAVFHCAAIPAPTLGTPHEVFTTNTRATFTVLEEAAQAGVMRAVIAGSLSVTGLPWSPHPRTPAYLPIDEDMPLQVADPYALSKQTDEAAGAMMARRHGMSVVALRLPLLGGPGDQFDTYARYYAEHPEWGAKELWAYLDTRDAARAGLLALTAPVTGFHAVFVAAPDTLSATDTEALLDEHLPGVPRRMRWTGRSVAIDTGRATRLLGFTPEHLFPLSLPGQAPPPPIRK</sequence>
<comment type="similarity">
    <text evidence="1">Belongs to the NAD(P)-dependent epimerase/dehydratase family.</text>
</comment>
<dbReference type="Gene3D" id="3.40.50.720">
    <property type="entry name" value="NAD(P)-binding Rossmann-like Domain"/>
    <property type="match status" value="1"/>
</dbReference>
<evidence type="ECO:0000259" key="4">
    <source>
        <dbReference type="Pfam" id="PF01370"/>
    </source>
</evidence>
<accession>A0ABW2PAX8</accession>
<keyword evidence="3" id="KW-0520">NAD</keyword>
<dbReference type="Proteomes" id="UP001596496">
    <property type="component" value="Unassembled WGS sequence"/>
</dbReference>
<dbReference type="PANTHER" id="PTHR43103:SF5">
    <property type="entry name" value="4-EPIMERASE, PUTATIVE (AFU_ORTHOLOGUE AFUA_7G00360)-RELATED"/>
    <property type="match status" value="1"/>
</dbReference>
<keyword evidence="6" id="KW-1185">Reference proteome</keyword>
<dbReference type="RefSeq" id="WP_380829500.1">
    <property type="nucleotide sequence ID" value="NZ_JBHTCG010000020.1"/>
</dbReference>
<feature type="domain" description="NAD-dependent epimerase/dehydratase" evidence="4">
    <location>
        <begin position="7"/>
        <end position="225"/>
    </location>
</feature>
<protein>
    <submittedName>
        <fullName evidence="5">NAD-dependent epimerase/dehydratase family protein</fullName>
    </submittedName>
</protein>
<evidence type="ECO:0000313" key="6">
    <source>
        <dbReference type="Proteomes" id="UP001596496"/>
    </source>
</evidence>
<organism evidence="5 6">
    <name type="scientific">Sphaerisporangium rhizosphaerae</name>
    <dbReference type="NCBI Taxonomy" id="2269375"/>
    <lineage>
        <taxon>Bacteria</taxon>
        <taxon>Bacillati</taxon>
        <taxon>Actinomycetota</taxon>
        <taxon>Actinomycetes</taxon>
        <taxon>Streptosporangiales</taxon>
        <taxon>Streptosporangiaceae</taxon>
        <taxon>Sphaerisporangium</taxon>
    </lineage>
</organism>
<dbReference type="SUPFAM" id="SSF51735">
    <property type="entry name" value="NAD(P)-binding Rossmann-fold domains"/>
    <property type="match status" value="1"/>
</dbReference>
<name>A0ABW2PAX8_9ACTN</name>
<keyword evidence="2" id="KW-0560">Oxidoreductase</keyword>
<evidence type="ECO:0000256" key="2">
    <source>
        <dbReference type="ARBA" id="ARBA00023002"/>
    </source>
</evidence>
<proteinExistence type="inferred from homology"/>
<gene>
    <name evidence="5" type="ORF">ACFQSB_25555</name>
</gene>
<dbReference type="InterPro" id="IPR001509">
    <property type="entry name" value="Epimerase_deHydtase"/>
</dbReference>
<dbReference type="EMBL" id="JBHTCG010000020">
    <property type="protein sequence ID" value="MFC7385597.1"/>
    <property type="molecule type" value="Genomic_DNA"/>
</dbReference>
<evidence type="ECO:0000256" key="3">
    <source>
        <dbReference type="ARBA" id="ARBA00023027"/>
    </source>
</evidence>
<reference evidence="6" key="1">
    <citation type="journal article" date="2019" name="Int. J. Syst. Evol. Microbiol.">
        <title>The Global Catalogue of Microorganisms (GCM) 10K type strain sequencing project: providing services to taxonomists for standard genome sequencing and annotation.</title>
        <authorList>
            <consortium name="The Broad Institute Genomics Platform"/>
            <consortium name="The Broad Institute Genome Sequencing Center for Infectious Disease"/>
            <person name="Wu L."/>
            <person name="Ma J."/>
        </authorList>
    </citation>
    <scope>NUCLEOTIDE SEQUENCE [LARGE SCALE GENOMIC DNA]</scope>
    <source>
        <strain evidence="6">CECT 7649</strain>
    </source>
</reference>
<evidence type="ECO:0000256" key="1">
    <source>
        <dbReference type="ARBA" id="ARBA00007637"/>
    </source>
</evidence>